<protein>
    <submittedName>
        <fullName evidence="2">Uncharacterized protein</fullName>
    </submittedName>
</protein>
<keyword evidence="1" id="KW-1133">Transmembrane helix</keyword>
<feature type="transmembrane region" description="Helical" evidence="1">
    <location>
        <begin position="7"/>
        <end position="28"/>
    </location>
</feature>
<sequence length="130" mass="13608">MDIARSWLVAVVVYLVGATVTATLGIGARVTEEDLTGGGAITWNALPTALTFLLMTLLARAVHPDPARRRPLRHAIASLGAPVVLTLLGVVLGAVQQDWNEMAVSTAAALVGTGVGWALGLLLRRPSRSY</sequence>
<keyword evidence="1" id="KW-0472">Membrane</keyword>
<name>A0A7W3QIR4_ACTNM</name>
<evidence type="ECO:0000313" key="3">
    <source>
        <dbReference type="Proteomes" id="UP000572680"/>
    </source>
</evidence>
<keyword evidence="1" id="KW-0812">Transmembrane</keyword>
<dbReference type="AlphaFoldDB" id="A0A7W3QIR4"/>
<feature type="transmembrane region" description="Helical" evidence="1">
    <location>
        <begin position="74"/>
        <end position="96"/>
    </location>
</feature>
<comment type="caution">
    <text evidence="2">The sequence shown here is derived from an EMBL/GenBank/DDBJ whole genome shotgun (WGS) entry which is preliminary data.</text>
</comment>
<dbReference type="EMBL" id="JACJIA010000001">
    <property type="protein sequence ID" value="MBA8948580.1"/>
    <property type="molecule type" value="Genomic_DNA"/>
</dbReference>
<accession>A0A7W3QIR4</accession>
<proteinExistence type="predicted"/>
<evidence type="ECO:0000256" key="1">
    <source>
        <dbReference type="SAM" id="Phobius"/>
    </source>
</evidence>
<gene>
    <name evidence="2" type="ORF">HNR61_000178</name>
</gene>
<reference evidence="2 3" key="1">
    <citation type="submission" date="2020-08" db="EMBL/GenBank/DDBJ databases">
        <title>Genomic Encyclopedia of Type Strains, Phase IV (KMG-IV): sequencing the most valuable type-strain genomes for metagenomic binning, comparative biology and taxonomic classification.</title>
        <authorList>
            <person name="Goeker M."/>
        </authorList>
    </citation>
    <scope>NUCLEOTIDE SEQUENCE [LARGE SCALE GENOMIC DNA]</scope>
    <source>
        <strain evidence="2 3">DSM 44197</strain>
    </source>
</reference>
<evidence type="ECO:0000313" key="2">
    <source>
        <dbReference type="EMBL" id="MBA8948580.1"/>
    </source>
</evidence>
<dbReference type="RefSeq" id="WP_182841197.1">
    <property type="nucleotide sequence ID" value="NZ_BAAALP010000030.1"/>
</dbReference>
<organism evidence="2 3">
    <name type="scientific">Actinomadura namibiensis</name>
    <dbReference type="NCBI Taxonomy" id="182080"/>
    <lineage>
        <taxon>Bacteria</taxon>
        <taxon>Bacillati</taxon>
        <taxon>Actinomycetota</taxon>
        <taxon>Actinomycetes</taxon>
        <taxon>Streptosporangiales</taxon>
        <taxon>Thermomonosporaceae</taxon>
        <taxon>Actinomadura</taxon>
    </lineage>
</organism>
<feature type="transmembrane region" description="Helical" evidence="1">
    <location>
        <begin position="40"/>
        <end position="62"/>
    </location>
</feature>
<keyword evidence="3" id="KW-1185">Reference proteome</keyword>
<feature type="transmembrane region" description="Helical" evidence="1">
    <location>
        <begin position="102"/>
        <end position="123"/>
    </location>
</feature>
<dbReference type="Proteomes" id="UP000572680">
    <property type="component" value="Unassembled WGS sequence"/>
</dbReference>